<evidence type="ECO:0000256" key="2">
    <source>
        <dbReference type="ARBA" id="ARBA00022676"/>
    </source>
</evidence>
<dbReference type="Gene3D" id="1.20.58.80">
    <property type="entry name" value="Phosphotransferase system, lactose/cellobiose-type IIA subunit"/>
    <property type="match status" value="1"/>
</dbReference>
<dbReference type="GO" id="GO:0016758">
    <property type="term" value="F:hexosyltransferase activity"/>
    <property type="evidence" value="ECO:0007669"/>
    <property type="project" value="UniProtKB-UniRule"/>
</dbReference>
<comment type="subunit">
    <text evidence="1 6">Homodimer.</text>
</comment>
<feature type="binding site" evidence="6">
    <location>
        <begin position="526"/>
        <end position="527"/>
    </location>
    <ligand>
        <name>alpha-maltose 1-phosphate</name>
        <dbReference type="ChEBI" id="CHEBI:63576"/>
    </ligand>
</feature>
<dbReference type="HAMAP" id="MF_02124">
    <property type="entry name" value="GlgE"/>
    <property type="match status" value="1"/>
</dbReference>
<dbReference type="InterPro" id="IPR021828">
    <property type="entry name" value="GlgE_dom_N/S"/>
</dbReference>
<feature type="active site" description="Proton donor" evidence="6">
    <location>
        <position position="414"/>
    </location>
</feature>
<feature type="binding site" evidence="6">
    <location>
        <position position="386"/>
    </location>
    <ligand>
        <name>alpha-maltose 1-phosphate</name>
        <dbReference type="ChEBI" id="CHEBI:63576"/>
    </ligand>
</feature>
<dbReference type="SUPFAM" id="SSF51011">
    <property type="entry name" value="Glycosyl hydrolase domain"/>
    <property type="match status" value="1"/>
</dbReference>
<dbReference type="CDD" id="cd11344">
    <property type="entry name" value="AmyAc_GlgE_like"/>
    <property type="match status" value="1"/>
</dbReference>
<comment type="function">
    <text evidence="6">Maltosyltransferase that uses maltose 1-phosphate (M1P) as the sugar donor to elongate linear or branched alpha-(1-&gt;4)-glucans. Is involved in a branched alpha-glucan biosynthetic pathway from trehalose, together with TreS, Mak and GlgB.</text>
</comment>
<comment type="similarity">
    <text evidence="6">Belongs to the glycosyl hydrolase 13 family. GlgE subfamily.</text>
</comment>
<feature type="binding site" evidence="6">
    <location>
        <position position="349"/>
    </location>
    <ligand>
        <name>alpha-maltose 1-phosphate</name>
        <dbReference type="ChEBI" id="CHEBI:63576"/>
    </ligand>
</feature>
<dbReference type="InterPro" id="IPR017853">
    <property type="entry name" value="GH"/>
</dbReference>
<dbReference type="SMART" id="SM00642">
    <property type="entry name" value="Aamy"/>
    <property type="match status" value="1"/>
</dbReference>
<dbReference type="Pfam" id="PF21702">
    <property type="entry name" value="GLGE_C"/>
    <property type="match status" value="1"/>
</dbReference>
<evidence type="ECO:0000313" key="9">
    <source>
        <dbReference type="EMBL" id="SOC80144.1"/>
    </source>
</evidence>
<keyword evidence="3 6" id="KW-0808">Transferase</keyword>
<dbReference type="Gene3D" id="2.60.40.10">
    <property type="entry name" value="Immunoglobulins"/>
    <property type="match status" value="1"/>
</dbReference>
<dbReference type="Pfam" id="PF11896">
    <property type="entry name" value="GlgE_dom_N_S"/>
    <property type="match status" value="1"/>
</dbReference>
<evidence type="ECO:0000259" key="8">
    <source>
        <dbReference type="SMART" id="SM00642"/>
    </source>
</evidence>
<dbReference type="Proteomes" id="UP000219193">
    <property type="component" value="Unassembled WGS sequence"/>
</dbReference>
<evidence type="ECO:0000256" key="7">
    <source>
        <dbReference type="SAM" id="MobiDB-lite"/>
    </source>
</evidence>
<feature type="binding site" evidence="6">
    <location>
        <position position="254"/>
    </location>
    <ligand>
        <name>alpha-maltose 1-phosphate</name>
        <dbReference type="ChEBI" id="CHEBI:63576"/>
    </ligand>
</feature>
<feature type="binding site" evidence="6">
    <location>
        <position position="314"/>
    </location>
    <ligand>
        <name>alpha-maltose 1-phosphate</name>
        <dbReference type="ChEBI" id="CHEBI:63576"/>
    </ligand>
</feature>
<dbReference type="PANTHER" id="PTHR47786:SF2">
    <property type="entry name" value="GLYCOSYL HYDROLASE FAMILY 13 CATALYTIC DOMAIN-CONTAINING PROTEIN"/>
    <property type="match status" value="1"/>
</dbReference>
<keyword evidence="10" id="KW-1185">Reference proteome</keyword>
<accession>A0A285X5S3</accession>
<dbReference type="InterPro" id="IPR006047">
    <property type="entry name" value="GH13_cat_dom"/>
</dbReference>
<feature type="region of interest" description="Disordered" evidence="7">
    <location>
        <begin position="253"/>
        <end position="276"/>
    </location>
</feature>
<protein>
    <recommendedName>
        <fullName evidence="6">Alpha-1,4-glucan:maltose-1-phosphate maltosyltransferase</fullName>
        <shortName evidence="6">GMPMT</shortName>
        <ecNumber evidence="6">2.4.99.16</ecNumber>
    </recommendedName>
    <alternativeName>
        <fullName evidence="6">(1-&gt;4)-alpha-D-glucan:maltose-1-phosphate alpha-D-maltosyltransferase</fullName>
    </alternativeName>
</protein>
<sequence length="659" mass="77396">MKIDGHKRVSIRNVKPEIDCGKYPIKRIINEEIKVEADIFGDGHDKVDAVLLYREKKKNRGREKKWQEQPMEFEGNDHWSSVFKLPEVGEYEYTLESWVDHFSTWQDGLKKKAAANQNLKTELLIGAELMEEALSRASAPNKKKLKEWISLFKDEDHEARSVSEALSDSASKVMYESRDRNKAFAYDKVLEVRVERKRALFSAWYEFFPRSSSPEKGKHGTFKDCENVLPEVSKMGFDVIYFPPIHPIGRSHRKGLNNATDAEEGDPGSPWAIGAKEGGHKAIHPELGTMDDFQRLVKKAKDMDIEIALDFAIQCSPDHPYVKEHPQWFKWRPDGTVQYAENPPKKYQDVLPVNFETEDWENLWEELKSIVEFWIDKGITIFRVDNPHTKTFPFWEWCIREINKKHEGIIFLAEAFTRPRVMEELAKIGFNQSYTYFTWRNTKEEFIEYLTQLTKTEVREYYRPNFWPNTPDILPISLENQEEPSFIIRLILAATMSSNYGLYGPVFELGLNEAYPGKEEYNHSEKYQVYHWDWHRNTRIKEMISILNRIRNENAALQTTWNIEFCDTDNDQIIAYSKIDEEETNKLIIIVNLDPHHTQSGWVQVPLKRLKIENHDSYSVKDLLTGASYIWQNEWNYVELHPRAVPAHILKVETKKPIR</sequence>
<evidence type="ECO:0000256" key="5">
    <source>
        <dbReference type="ARBA" id="ARBA00048735"/>
    </source>
</evidence>
<dbReference type="InterPro" id="IPR013780">
    <property type="entry name" value="Glyco_hydro_b"/>
</dbReference>
<name>A0A285X5S3_9FLAO</name>
<feature type="active site" description="Nucleophile" evidence="6">
    <location>
        <position position="385"/>
    </location>
</feature>
<proteinExistence type="inferred from homology"/>
<dbReference type="InterPro" id="IPR013783">
    <property type="entry name" value="Ig-like_fold"/>
</dbReference>
<organism evidence="9 10">
    <name type="scientific">Salinimicrobium sediminis</name>
    <dbReference type="NCBI Taxonomy" id="1343891"/>
    <lineage>
        <taxon>Bacteria</taxon>
        <taxon>Pseudomonadati</taxon>
        <taxon>Bacteroidota</taxon>
        <taxon>Flavobacteriia</taxon>
        <taxon>Flavobacteriales</taxon>
        <taxon>Flavobacteriaceae</taxon>
        <taxon>Salinimicrobium</taxon>
    </lineage>
</organism>
<keyword evidence="2 6" id="KW-0328">Glycosyltransferase</keyword>
<feature type="domain" description="Glycosyl hydrolase family 13 catalytic" evidence="8">
    <location>
        <begin position="202"/>
        <end position="551"/>
    </location>
</feature>
<evidence type="ECO:0000256" key="6">
    <source>
        <dbReference type="HAMAP-Rule" id="MF_02124"/>
    </source>
</evidence>
<evidence type="ECO:0000313" key="10">
    <source>
        <dbReference type="Proteomes" id="UP000219193"/>
    </source>
</evidence>
<evidence type="ECO:0000256" key="1">
    <source>
        <dbReference type="ARBA" id="ARBA00011738"/>
    </source>
</evidence>
<dbReference type="InterPro" id="IPR049171">
    <property type="entry name" value="GLGE_C"/>
</dbReference>
<evidence type="ECO:0000256" key="4">
    <source>
        <dbReference type="ARBA" id="ARBA00023277"/>
    </source>
</evidence>
<dbReference type="EC" id="2.4.99.16" evidence="6"/>
<dbReference type="SUPFAM" id="SSF51445">
    <property type="entry name" value="(Trans)glycosidases"/>
    <property type="match status" value="1"/>
</dbReference>
<dbReference type="EMBL" id="OCMF01000002">
    <property type="protein sequence ID" value="SOC80144.1"/>
    <property type="molecule type" value="Genomic_DNA"/>
</dbReference>
<dbReference type="Gene3D" id="2.60.40.1180">
    <property type="entry name" value="Golgi alpha-mannosidase II"/>
    <property type="match status" value="1"/>
</dbReference>
<dbReference type="GO" id="GO:0004553">
    <property type="term" value="F:hydrolase activity, hydrolyzing O-glycosyl compounds"/>
    <property type="evidence" value="ECO:0007669"/>
    <property type="project" value="InterPro"/>
</dbReference>
<comment type="catalytic activity">
    <reaction evidence="5 6">
        <text>alpha-maltose 1-phosphate + [(1-&gt;4)-alpha-D-glucosyl](n) = [(1-&gt;4)-alpha-D-glucosyl](n+2) + phosphate</text>
        <dbReference type="Rhea" id="RHEA:42692"/>
        <dbReference type="Rhea" id="RHEA-COMP:9584"/>
        <dbReference type="Rhea" id="RHEA-COMP:10183"/>
        <dbReference type="ChEBI" id="CHEBI:15444"/>
        <dbReference type="ChEBI" id="CHEBI:43474"/>
        <dbReference type="ChEBI" id="CHEBI:63576"/>
        <dbReference type="EC" id="2.4.99.16"/>
    </reaction>
</comment>
<dbReference type="Gene3D" id="3.20.20.80">
    <property type="entry name" value="Glycosidases"/>
    <property type="match status" value="1"/>
</dbReference>
<feature type="site" description="Transition state stabilizer" evidence="6">
    <location>
        <position position="472"/>
    </location>
</feature>
<evidence type="ECO:0000256" key="3">
    <source>
        <dbReference type="ARBA" id="ARBA00022679"/>
    </source>
</evidence>
<dbReference type="GO" id="GO:0030979">
    <property type="term" value="P:alpha-glucan biosynthetic process"/>
    <property type="evidence" value="ECO:0007669"/>
    <property type="project" value="UniProtKB-UniRule"/>
</dbReference>
<reference evidence="10" key="1">
    <citation type="submission" date="2017-09" db="EMBL/GenBank/DDBJ databases">
        <authorList>
            <person name="Varghese N."/>
            <person name="Submissions S."/>
        </authorList>
    </citation>
    <scope>NUCLEOTIDE SEQUENCE [LARGE SCALE GENOMIC DNA]</scope>
    <source>
        <strain evidence="10">CGMCC 1.12641</strain>
    </source>
</reference>
<dbReference type="Pfam" id="PF00128">
    <property type="entry name" value="Alpha-amylase"/>
    <property type="match status" value="1"/>
</dbReference>
<gene>
    <name evidence="6" type="primary">glgE</name>
    <name evidence="9" type="ORF">SAMN06296241_1689</name>
</gene>
<dbReference type="RefSeq" id="WP_097055937.1">
    <property type="nucleotide sequence ID" value="NZ_OCMF01000002.1"/>
</dbReference>
<dbReference type="InterPro" id="IPR026585">
    <property type="entry name" value="GlgE"/>
</dbReference>
<dbReference type="AlphaFoldDB" id="A0A285X5S3"/>
<keyword evidence="4 6" id="KW-0119">Carbohydrate metabolism</keyword>
<dbReference type="OrthoDB" id="9805159at2"/>
<dbReference type="PANTHER" id="PTHR47786">
    <property type="entry name" value="ALPHA-1,4-GLUCAN:MALTOSE-1-PHOSPHATE MALTOSYLTRANSFERASE"/>
    <property type="match status" value="1"/>
</dbReference>